<dbReference type="FunFam" id="2.40.50.140:FF:000160">
    <property type="entry name" value="single-stranded DNA-binding protein, mitochondrial"/>
    <property type="match status" value="1"/>
</dbReference>
<sequence>MATSLSKLSSHLHRCLLSNRRAAGAAASLCTTAASSPPVAAAPEPEDGGLESEADAAPSQQSPQPASAAPEPDQQRTVYERPLKDGLDVGIYKAIIMGQVGQNPVVKRLKSGRMVTLFSVGTGGIRNNRRPLQNEDPREYANRSSVQWHRVAVYPEALGEMVRKHVSPGMILYLEGNLESKVFTDPITGLVRRIREIAIRRNGRIVFVGKGGDSQQASQGEMRGVGYY</sequence>
<organism evidence="4">
    <name type="scientific">Eucalyptus grandis</name>
    <name type="common">Flooded gum</name>
    <dbReference type="NCBI Taxonomy" id="71139"/>
    <lineage>
        <taxon>Eukaryota</taxon>
        <taxon>Viridiplantae</taxon>
        <taxon>Streptophyta</taxon>
        <taxon>Embryophyta</taxon>
        <taxon>Tracheophyta</taxon>
        <taxon>Spermatophyta</taxon>
        <taxon>Magnoliopsida</taxon>
        <taxon>eudicotyledons</taxon>
        <taxon>Gunneridae</taxon>
        <taxon>Pentapetalae</taxon>
        <taxon>rosids</taxon>
        <taxon>malvids</taxon>
        <taxon>Myrtales</taxon>
        <taxon>Myrtaceae</taxon>
        <taxon>Myrtoideae</taxon>
        <taxon>Eucalypteae</taxon>
        <taxon>Eucalyptus</taxon>
    </lineage>
</organism>
<evidence type="ECO:0008006" key="5">
    <source>
        <dbReference type="Google" id="ProtNLM"/>
    </source>
</evidence>
<dbReference type="GO" id="GO:0090297">
    <property type="term" value="P:positive regulation of mitochondrial DNA replication"/>
    <property type="evidence" value="ECO:0000318"/>
    <property type="project" value="GO_Central"/>
</dbReference>
<feature type="compositionally biased region" description="Acidic residues" evidence="3">
    <location>
        <begin position="44"/>
        <end position="54"/>
    </location>
</feature>
<dbReference type="InParanoid" id="A0A059D0P9"/>
<evidence type="ECO:0000313" key="4">
    <source>
        <dbReference type="EMBL" id="KCW83800.1"/>
    </source>
</evidence>
<feature type="compositionally biased region" description="Low complexity" evidence="3">
    <location>
        <begin position="27"/>
        <end position="43"/>
    </location>
</feature>
<dbReference type="eggNOG" id="KOG1653">
    <property type="taxonomic scope" value="Eukaryota"/>
</dbReference>
<dbReference type="Gramene" id="KCW83800">
    <property type="protein sequence ID" value="KCW83800"/>
    <property type="gene ID" value="EUGRSUZ_B00672"/>
</dbReference>
<dbReference type="STRING" id="71139.A0A059D0P9"/>
<dbReference type="KEGG" id="egr:104421330"/>
<evidence type="ECO:0000256" key="1">
    <source>
        <dbReference type="ARBA" id="ARBA00023125"/>
    </source>
</evidence>
<proteinExistence type="predicted"/>
<protein>
    <recommendedName>
        <fullName evidence="5">Single-stranded DNA-binding protein</fullName>
    </recommendedName>
</protein>
<gene>
    <name evidence="4" type="ORF">EUGRSUZ_B00672</name>
</gene>
<dbReference type="InterPro" id="IPR011344">
    <property type="entry name" value="ssDNA-bd"/>
</dbReference>
<keyword evidence="1 2" id="KW-0238">DNA-binding</keyword>
<feature type="region of interest" description="Disordered" evidence="3">
    <location>
        <begin position="27"/>
        <end position="77"/>
    </location>
</feature>
<dbReference type="OMA" id="MINEDPR"/>
<dbReference type="InterPro" id="IPR000424">
    <property type="entry name" value="Primosome_PriB/ssb"/>
</dbReference>
<dbReference type="GO" id="GO:0003697">
    <property type="term" value="F:single-stranded DNA binding"/>
    <property type="evidence" value="ECO:0000318"/>
    <property type="project" value="GO_Central"/>
</dbReference>
<dbReference type="PROSITE" id="PS50935">
    <property type="entry name" value="SSB"/>
    <property type="match status" value="1"/>
</dbReference>
<dbReference type="EMBL" id="KK198754">
    <property type="protein sequence ID" value="KCW83800.1"/>
    <property type="molecule type" value="Genomic_DNA"/>
</dbReference>
<accession>A0A059D0P9</accession>
<dbReference type="GO" id="GO:0006260">
    <property type="term" value="P:DNA replication"/>
    <property type="evidence" value="ECO:0000318"/>
    <property type="project" value="GO_Central"/>
</dbReference>
<feature type="compositionally biased region" description="Low complexity" evidence="3">
    <location>
        <begin position="55"/>
        <end position="72"/>
    </location>
</feature>
<dbReference type="FunCoup" id="A0A059D0P9">
    <property type="interactions" value="1789"/>
</dbReference>
<dbReference type="SUPFAM" id="SSF50249">
    <property type="entry name" value="Nucleic acid-binding proteins"/>
    <property type="match status" value="1"/>
</dbReference>
<dbReference type="Gene3D" id="2.40.50.140">
    <property type="entry name" value="Nucleic acid-binding proteins"/>
    <property type="match status" value="1"/>
</dbReference>
<evidence type="ECO:0000256" key="3">
    <source>
        <dbReference type="SAM" id="MobiDB-lite"/>
    </source>
</evidence>
<dbReference type="Pfam" id="PF00436">
    <property type="entry name" value="SSB"/>
    <property type="match status" value="1"/>
</dbReference>
<dbReference type="PANTHER" id="PTHR10302">
    <property type="entry name" value="SINGLE-STRANDED DNA-BINDING PROTEIN"/>
    <property type="match status" value="1"/>
</dbReference>
<dbReference type="GO" id="GO:0008047">
    <property type="term" value="F:enzyme activator activity"/>
    <property type="evidence" value="ECO:0000318"/>
    <property type="project" value="GO_Central"/>
</dbReference>
<dbReference type="InterPro" id="IPR012340">
    <property type="entry name" value="NA-bd_OB-fold"/>
</dbReference>
<dbReference type="PANTHER" id="PTHR10302:SF16">
    <property type="entry name" value="NUCLEIC ACID-BINDING, OB-FOLD-LIKE PROTEIN"/>
    <property type="match status" value="1"/>
</dbReference>
<name>A0A059D0P9_EUCGR</name>
<dbReference type="GO" id="GO:0042645">
    <property type="term" value="C:mitochondrial nucleoid"/>
    <property type="evidence" value="ECO:0000318"/>
    <property type="project" value="GO_Central"/>
</dbReference>
<dbReference type="AlphaFoldDB" id="A0A059D0P9"/>
<evidence type="ECO:0000256" key="2">
    <source>
        <dbReference type="PROSITE-ProRule" id="PRU00252"/>
    </source>
</evidence>
<reference evidence="4" key="1">
    <citation type="submission" date="2013-07" db="EMBL/GenBank/DDBJ databases">
        <title>The genome of Eucalyptus grandis.</title>
        <authorList>
            <person name="Schmutz J."/>
            <person name="Hayes R."/>
            <person name="Myburg A."/>
            <person name="Tuskan G."/>
            <person name="Grattapaglia D."/>
            <person name="Rokhsar D.S."/>
        </authorList>
    </citation>
    <scope>NUCLEOTIDE SEQUENCE</scope>
    <source>
        <tissue evidence="4">Leaf extractions</tissue>
    </source>
</reference>
<dbReference type="GO" id="GO:0003729">
    <property type="term" value="F:mRNA binding"/>
    <property type="evidence" value="ECO:0007669"/>
    <property type="project" value="EnsemblPlants"/>
</dbReference>
<dbReference type="OrthoDB" id="1078367at2759"/>